<feature type="domain" description="N-acetyltransferase" evidence="3">
    <location>
        <begin position="61"/>
        <end position="218"/>
    </location>
</feature>
<dbReference type="PROSITE" id="PS51186">
    <property type="entry name" value="GNAT"/>
    <property type="match status" value="1"/>
</dbReference>
<reference evidence="5" key="1">
    <citation type="submission" date="2011-10" db="EMBL/GenBank/DDBJ databases">
        <authorList>
            <consortium name="Soft-shell Turtle Genome Consortium"/>
        </authorList>
    </citation>
    <scope>NUCLEOTIDE SEQUENCE [LARGE SCALE GENOMIC DNA]</scope>
    <source>
        <strain evidence="5">Daiwa-1</strain>
    </source>
</reference>
<dbReference type="AlphaFoldDB" id="K7FZP2"/>
<organism evidence="4 5">
    <name type="scientific">Pelodiscus sinensis</name>
    <name type="common">Chinese softshell turtle</name>
    <name type="synonym">Trionyx sinensis</name>
    <dbReference type="NCBI Taxonomy" id="13735"/>
    <lineage>
        <taxon>Eukaryota</taxon>
        <taxon>Metazoa</taxon>
        <taxon>Chordata</taxon>
        <taxon>Craniata</taxon>
        <taxon>Vertebrata</taxon>
        <taxon>Euteleostomi</taxon>
        <taxon>Archelosauria</taxon>
        <taxon>Testudinata</taxon>
        <taxon>Testudines</taxon>
        <taxon>Cryptodira</taxon>
        <taxon>Trionychia</taxon>
        <taxon>Trionychidae</taxon>
        <taxon>Pelodiscus</taxon>
    </lineage>
</organism>
<dbReference type="CDD" id="cd04301">
    <property type="entry name" value="NAT_SF"/>
    <property type="match status" value="1"/>
</dbReference>
<keyword evidence="2" id="KW-0472">Membrane</keyword>
<dbReference type="GeneTree" id="ENSGT00950000182932"/>
<dbReference type="Gene3D" id="3.40.630.30">
    <property type="match status" value="1"/>
</dbReference>
<dbReference type="Pfam" id="PF00583">
    <property type="entry name" value="Acetyltransf_1"/>
    <property type="match status" value="1"/>
</dbReference>
<sequence>TAGYCIRDYHDSGRQEVRNLFVTGMRDYASKCYWHMLTRQRTLLGLLAVSVALFLSSGSLLLALLAAPALLAAAWRLLDSYFGWFIQLCLEDDLRDIQKTYLEGEDSHFWVAESDGEVVATVGAKPSAPSGDGERRVWHAELGPAVGQRKRGIARALCRTVLCFAQQRGYKGVTLIVGIWNWEGRRLYRSLGFREIDRISPKVLVGKIFEDVILCYRY</sequence>
<dbReference type="EMBL" id="AGCU01086429">
    <property type="status" value="NOT_ANNOTATED_CDS"/>
    <property type="molecule type" value="Genomic_DNA"/>
</dbReference>
<evidence type="ECO:0000259" key="3">
    <source>
        <dbReference type="PROSITE" id="PS51186"/>
    </source>
</evidence>
<dbReference type="PANTHER" id="PTHR13947">
    <property type="entry name" value="GNAT FAMILY N-ACETYLTRANSFERASE"/>
    <property type="match status" value="1"/>
</dbReference>
<dbReference type="OMA" id="FRKTHEY"/>
<reference evidence="4" key="3">
    <citation type="submission" date="2025-08" db="UniProtKB">
        <authorList>
            <consortium name="Ensembl"/>
        </authorList>
    </citation>
    <scope>IDENTIFICATION</scope>
</reference>
<keyword evidence="5" id="KW-1185">Reference proteome</keyword>
<keyword evidence="2" id="KW-0812">Transmembrane</keyword>
<evidence type="ECO:0000313" key="5">
    <source>
        <dbReference type="Proteomes" id="UP000007267"/>
    </source>
</evidence>
<dbReference type="InterPro" id="IPR000182">
    <property type="entry name" value="GNAT_dom"/>
</dbReference>
<dbReference type="Proteomes" id="UP000007267">
    <property type="component" value="Unassembled WGS sequence"/>
</dbReference>
<name>K7FZP2_PELSI</name>
<dbReference type="GO" id="GO:0008080">
    <property type="term" value="F:N-acetyltransferase activity"/>
    <property type="evidence" value="ECO:0007669"/>
    <property type="project" value="InterPro"/>
</dbReference>
<accession>K7FZP2</accession>
<dbReference type="InterPro" id="IPR016181">
    <property type="entry name" value="Acyl_CoA_acyltransferase"/>
</dbReference>
<keyword evidence="1" id="KW-0808">Transferase</keyword>
<dbReference type="InterPro" id="IPR050769">
    <property type="entry name" value="NAT_camello-type"/>
</dbReference>
<dbReference type="eggNOG" id="KOG3139">
    <property type="taxonomic scope" value="Eukaryota"/>
</dbReference>
<evidence type="ECO:0000256" key="1">
    <source>
        <dbReference type="ARBA" id="ARBA00022679"/>
    </source>
</evidence>
<evidence type="ECO:0000256" key="2">
    <source>
        <dbReference type="SAM" id="Phobius"/>
    </source>
</evidence>
<dbReference type="STRING" id="13735.ENSPSIP00000013502"/>
<dbReference type="Ensembl" id="ENSPSIT00000013566.1">
    <property type="protein sequence ID" value="ENSPSIP00000013502.1"/>
    <property type="gene ID" value="ENSPSIG00000012123.1"/>
</dbReference>
<feature type="transmembrane region" description="Helical" evidence="2">
    <location>
        <begin position="43"/>
        <end position="67"/>
    </location>
</feature>
<reference evidence="4" key="4">
    <citation type="submission" date="2025-09" db="UniProtKB">
        <authorList>
            <consortium name="Ensembl"/>
        </authorList>
    </citation>
    <scope>IDENTIFICATION</scope>
</reference>
<evidence type="ECO:0000313" key="4">
    <source>
        <dbReference type="Ensembl" id="ENSPSIP00000013502.1"/>
    </source>
</evidence>
<proteinExistence type="predicted"/>
<protein>
    <submittedName>
        <fullName evidence="4">N-acetyltransferase 8-like</fullName>
    </submittedName>
</protein>
<reference evidence="5" key="2">
    <citation type="journal article" date="2013" name="Nat. Genet.">
        <title>The draft genomes of soft-shell turtle and green sea turtle yield insights into the development and evolution of the turtle-specific body plan.</title>
        <authorList>
            <person name="Wang Z."/>
            <person name="Pascual-Anaya J."/>
            <person name="Zadissa A."/>
            <person name="Li W."/>
            <person name="Niimura Y."/>
            <person name="Huang Z."/>
            <person name="Li C."/>
            <person name="White S."/>
            <person name="Xiong Z."/>
            <person name="Fang D."/>
            <person name="Wang B."/>
            <person name="Ming Y."/>
            <person name="Chen Y."/>
            <person name="Zheng Y."/>
            <person name="Kuraku S."/>
            <person name="Pignatelli M."/>
            <person name="Herrero J."/>
            <person name="Beal K."/>
            <person name="Nozawa M."/>
            <person name="Li Q."/>
            <person name="Wang J."/>
            <person name="Zhang H."/>
            <person name="Yu L."/>
            <person name="Shigenobu S."/>
            <person name="Wang J."/>
            <person name="Liu J."/>
            <person name="Flicek P."/>
            <person name="Searle S."/>
            <person name="Wang J."/>
            <person name="Kuratani S."/>
            <person name="Yin Y."/>
            <person name="Aken B."/>
            <person name="Zhang G."/>
            <person name="Irie N."/>
        </authorList>
    </citation>
    <scope>NUCLEOTIDE SEQUENCE [LARGE SCALE GENOMIC DNA]</scope>
    <source>
        <strain evidence="5">Daiwa-1</strain>
    </source>
</reference>
<keyword evidence="2" id="KW-1133">Transmembrane helix</keyword>
<dbReference type="SUPFAM" id="SSF55729">
    <property type="entry name" value="Acyl-CoA N-acyltransferases (Nat)"/>
    <property type="match status" value="1"/>
</dbReference>
<dbReference type="PANTHER" id="PTHR13947:SF48">
    <property type="entry name" value="N-ACETYLTRANSFERASE 8-RELATED"/>
    <property type="match status" value="1"/>
</dbReference>
<dbReference type="HOGENOM" id="CLU_013985_10_1_1"/>